<gene>
    <name evidence="1" type="ORF">DFP95_10116</name>
</gene>
<sequence length="360" mass="40807">MTESIALRRLIHQGIASRKLETPEQVVKKLGAMQAQDYHQALWAIGTRLPSATVSEIERSIEDRKILLTWPMRGTIHFVLSEDARWMLKLTASRILAQSKRRQEQLGLDERTIERSRRIFHDALQGDKRISRPVLMQLLEDEGIGTANQRGYHLLWYLSQTAFICQGPREGKQQTFVLLDEWVPRGKELPMDEALASLAESYYGGHGPATVHDFAWWAGITLADARRGVEAVKSRLVSEKANGAEYWSSESETAGAAPNVTSVYLLPGFDEYLLGYKDRGAVLREEYAPRITPGNNGIFMPTIVIDGQVVGLWKRTVKKKGIDIELNLFEPLDERKPDILVAAERYCRFMELPLVSITFE</sequence>
<dbReference type="PANTHER" id="PTHR38479">
    <property type="entry name" value="LMO0824 PROTEIN"/>
    <property type="match status" value="1"/>
</dbReference>
<name>A0A3D9IUS5_9BACL</name>
<dbReference type="PANTHER" id="PTHR38479:SF2">
    <property type="entry name" value="WINGED HELIX DNA-BINDING DOMAIN-CONTAINING PROTEIN"/>
    <property type="match status" value="1"/>
</dbReference>
<dbReference type="Proteomes" id="UP000256869">
    <property type="component" value="Unassembled WGS sequence"/>
</dbReference>
<proteinExistence type="predicted"/>
<comment type="caution">
    <text evidence="1">The sequence shown here is derived from an EMBL/GenBank/DDBJ whole genome shotgun (WGS) entry which is preliminary data.</text>
</comment>
<keyword evidence="2" id="KW-1185">Reference proteome</keyword>
<keyword evidence="1" id="KW-0238">DNA-binding</keyword>
<evidence type="ECO:0000313" key="1">
    <source>
        <dbReference type="EMBL" id="RED65528.1"/>
    </source>
</evidence>
<reference evidence="1 2" key="1">
    <citation type="submission" date="2018-07" db="EMBL/GenBank/DDBJ databases">
        <title>Genomic Encyclopedia of Type Strains, Phase III (KMG-III): the genomes of soil and plant-associated and newly described type strains.</title>
        <authorList>
            <person name="Whitman W."/>
        </authorList>
    </citation>
    <scope>NUCLEOTIDE SEQUENCE [LARGE SCALE GENOMIC DNA]</scope>
    <source>
        <strain evidence="1 2">CECT 8236</strain>
    </source>
</reference>
<dbReference type="InterPro" id="IPR009351">
    <property type="entry name" value="AlkZ-like"/>
</dbReference>
<evidence type="ECO:0000313" key="2">
    <source>
        <dbReference type="Proteomes" id="UP000256869"/>
    </source>
</evidence>
<organism evidence="1 2">
    <name type="scientific">Cohnella lupini</name>
    <dbReference type="NCBI Taxonomy" id="1294267"/>
    <lineage>
        <taxon>Bacteria</taxon>
        <taxon>Bacillati</taxon>
        <taxon>Bacillota</taxon>
        <taxon>Bacilli</taxon>
        <taxon>Bacillales</taxon>
        <taxon>Paenibacillaceae</taxon>
        <taxon>Cohnella</taxon>
    </lineage>
</organism>
<dbReference type="AlphaFoldDB" id="A0A3D9IUS5"/>
<accession>A0A3D9IUS5</accession>
<dbReference type="Pfam" id="PF06224">
    <property type="entry name" value="AlkZ-like"/>
    <property type="match status" value="1"/>
</dbReference>
<protein>
    <submittedName>
        <fullName evidence="1">Winged helix DNA-binding protein</fullName>
    </submittedName>
</protein>
<dbReference type="GO" id="GO:0003677">
    <property type="term" value="F:DNA binding"/>
    <property type="evidence" value="ECO:0007669"/>
    <property type="project" value="UniProtKB-KW"/>
</dbReference>
<dbReference type="EMBL" id="QRDY01000001">
    <property type="protein sequence ID" value="RED65528.1"/>
    <property type="molecule type" value="Genomic_DNA"/>
</dbReference>
<dbReference type="RefSeq" id="WP_245987248.1">
    <property type="nucleotide sequence ID" value="NZ_QRDY01000001.1"/>
</dbReference>